<dbReference type="SMART" id="SM00332">
    <property type="entry name" value="PP2Cc"/>
    <property type="match status" value="1"/>
</dbReference>
<accession>A0A6S6XXB0</accession>
<dbReference type="PROSITE" id="PS51746">
    <property type="entry name" value="PPM_2"/>
    <property type="match status" value="1"/>
</dbReference>
<protein>
    <submittedName>
        <fullName evidence="1">Serine/threonine protein phosphatase PrpC</fullName>
    </submittedName>
</protein>
<dbReference type="Proteomes" id="UP000515733">
    <property type="component" value="Chromosome"/>
</dbReference>
<dbReference type="KEGG" id="doe:DENOEST_3470"/>
<proteinExistence type="predicted"/>
<dbReference type="InterPro" id="IPR036457">
    <property type="entry name" value="PPM-type-like_dom_sf"/>
</dbReference>
<evidence type="ECO:0000313" key="1">
    <source>
        <dbReference type="EMBL" id="CAB1370624.1"/>
    </source>
</evidence>
<dbReference type="InterPro" id="IPR001932">
    <property type="entry name" value="PPM-type_phosphatase-like_dom"/>
</dbReference>
<reference evidence="1 2" key="1">
    <citation type="submission" date="2020-03" db="EMBL/GenBank/DDBJ databases">
        <authorList>
            <consortium name="Genoscope - CEA"/>
            <person name="William W."/>
        </authorList>
    </citation>
    <scope>NUCLEOTIDE SEQUENCE [LARGE SCALE GENOMIC DNA]</scope>
    <source>
        <strain evidence="2">DSM 16959</strain>
    </source>
</reference>
<sequence length="275" mass="29993">MKFTLCQESRIGGRRGNEDRLACRYTSDALLLVVADGMGGHDRGELAAQVAVDCVADTFMRIAAPRLPDPYLFLSQVLLDAHRAIREMARGPALEQTPMTTCVVCVVQDGIACWAHAGDSRLYALRGGGILCRTRDHSRVQLLLDEGRISAEEARRHPERNRIFSCLGGESLPQVEFSRKLQLRCGDILLLCSDGAWGPLGDEELARQITAMDLIKALPRMIDRAEEAAGPRADNLTALAVRWDGGSDGNGGGDFPSDGEIERAIEELRRVGSPL</sequence>
<dbReference type="EMBL" id="LR778301">
    <property type="protein sequence ID" value="CAB1370624.1"/>
    <property type="molecule type" value="Genomic_DNA"/>
</dbReference>
<dbReference type="RefSeq" id="WP_145769365.1">
    <property type="nucleotide sequence ID" value="NZ_LR778301.1"/>
</dbReference>
<dbReference type="Pfam" id="PF13672">
    <property type="entry name" value="PP2C_2"/>
    <property type="match status" value="1"/>
</dbReference>
<gene>
    <name evidence="1" type="ORF">DENOEST_3470</name>
</gene>
<organism evidence="1 2">
    <name type="scientific">Denitratisoma oestradiolicum</name>
    <dbReference type="NCBI Taxonomy" id="311182"/>
    <lineage>
        <taxon>Bacteria</taxon>
        <taxon>Pseudomonadati</taxon>
        <taxon>Pseudomonadota</taxon>
        <taxon>Betaproteobacteria</taxon>
        <taxon>Nitrosomonadales</taxon>
        <taxon>Sterolibacteriaceae</taxon>
        <taxon>Denitratisoma</taxon>
    </lineage>
</organism>
<dbReference type="Gene3D" id="3.60.40.10">
    <property type="entry name" value="PPM-type phosphatase domain"/>
    <property type="match status" value="1"/>
</dbReference>
<dbReference type="SUPFAM" id="SSF81606">
    <property type="entry name" value="PP2C-like"/>
    <property type="match status" value="1"/>
</dbReference>
<evidence type="ECO:0000313" key="2">
    <source>
        <dbReference type="Proteomes" id="UP000515733"/>
    </source>
</evidence>
<dbReference type="SMART" id="SM00331">
    <property type="entry name" value="PP2C_SIG"/>
    <property type="match status" value="1"/>
</dbReference>
<dbReference type="OrthoDB" id="9801841at2"/>
<keyword evidence="2" id="KW-1185">Reference proteome</keyword>
<dbReference type="CDD" id="cd00143">
    <property type="entry name" value="PP2Cc"/>
    <property type="match status" value="1"/>
</dbReference>
<dbReference type="AlphaFoldDB" id="A0A6S6XXB0"/>
<name>A0A6S6XXB0_9PROT</name>